<dbReference type="Pfam" id="PF09527">
    <property type="entry name" value="ATPase_gene1"/>
    <property type="match status" value="1"/>
</dbReference>
<evidence type="ECO:0000313" key="2">
    <source>
        <dbReference type="Proteomes" id="UP000192599"/>
    </source>
</evidence>
<name>A0A1V9VDQ5_9BACT</name>
<proteinExistence type="predicted"/>
<sequence>MEDIKEKEQKPKHRDKIEALDSLSVGISMVAAIAIGVGIGLALKHFTGYTWTLWLGIFWGIAAAGLNVYKAYKRAQKVYEGMENDPRYSYRAKHGDKSFDDDEDK</sequence>
<dbReference type="Proteomes" id="UP000192599">
    <property type="component" value="Unassembled WGS sequence"/>
</dbReference>
<accession>A0A1V9VDQ5</accession>
<dbReference type="EMBL" id="LNTC01000011">
    <property type="protein sequence ID" value="OQR42083.1"/>
    <property type="molecule type" value="Genomic_DNA"/>
</dbReference>
<protein>
    <submittedName>
        <fullName evidence="1">Uncharacterized protein</fullName>
    </submittedName>
</protein>
<dbReference type="AlphaFoldDB" id="A0A1V9VDQ5"/>
<comment type="caution">
    <text evidence="1">The sequence shown here is derived from an EMBL/GenBank/DDBJ whole genome shotgun (WGS) entry which is preliminary data.</text>
</comment>
<evidence type="ECO:0000313" key="1">
    <source>
        <dbReference type="EMBL" id="OQR42083.1"/>
    </source>
</evidence>
<reference evidence="1 2" key="1">
    <citation type="submission" date="2017-04" db="EMBL/GenBank/DDBJ databases">
        <title>Accumulation and expression of multiple antibiotic resistance genes in Arcobacter cryaerophilus that thrives in sewage.</title>
        <authorList>
            <person name="Millar J.A."/>
            <person name="Raghavan R."/>
        </authorList>
    </citation>
    <scope>NUCLEOTIDE SEQUENCE [LARGE SCALE GENOMIC DNA]</scope>
    <source>
        <strain evidence="1 2">AZT-1</strain>
    </source>
</reference>
<dbReference type="RefSeq" id="WP_066166948.1">
    <property type="nucleotide sequence ID" value="NZ_CP026656.1"/>
</dbReference>
<dbReference type="InterPro" id="IPR032820">
    <property type="entry name" value="ATPase_put"/>
</dbReference>
<organism evidence="1 2">
    <name type="scientific">Aliarcobacter cryaerophilus</name>
    <dbReference type="NCBI Taxonomy" id="28198"/>
    <lineage>
        <taxon>Bacteria</taxon>
        <taxon>Pseudomonadati</taxon>
        <taxon>Campylobacterota</taxon>
        <taxon>Epsilonproteobacteria</taxon>
        <taxon>Campylobacterales</taxon>
        <taxon>Arcobacteraceae</taxon>
        <taxon>Aliarcobacter</taxon>
    </lineage>
</organism>
<gene>
    <name evidence="1" type="ORF">AS859_01870</name>
</gene>